<keyword evidence="5 6" id="KW-0472">Membrane</keyword>
<feature type="transmembrane region" description="Helical" evidence="6">
    <location>
        <begin position="53"/>
        <end position="78"/>
    </location>
</feature>
<feature type="transmembrane region" description="Helical" evidence="6">
    <location>
        <begin position="99"/>
        <end position="117"/>
    </location>
</feature>
<feature type="transmembrane region" description="Helical" evidence="6">
    <location>
        <begin position="348"/>
        <end position="368"/>
    </location>
</feature>
<evidence type="ECO:0000313" key="8">
    <source>
        <dbReference type="Proteomes" id="UP000217265"/>
    </source>
</evidence>
<reference evidence="7 8" key="1">
    <citation type="submission" date="2017-09" db="EMBL/GenBank/DDBJ databases">
        <title>Complete genome sequence of Verrucomicrobial strain HZ-65, isolated from freshwater.</title>
        <authorList>
            <person name="Choi A."/>
        </authorList>
    </citation>
    <scope>NUCLEOTIDE SEQUENCE [LARGE SCALE GENOMIC DNA]</scope>
    <source>
        <strain evidence="7 8">HZ-65</strain>
    </source>
</reference>
<gene>
    <name evidence="7" type="ORF">CMV30_04105</name>
</gene>
<protein>
    <submittedName>
        <fullName evidence="7">Permease</fullName>
    </submittedName>
</protein>
<evidence type="ECO:0000256" key="4">
    <source>
        <dbReference type="ARBA" id="ARBA00022989"/>
    </source>
</evidence>
<dbReference type="EMBL" id="CP023344">
    <property type="protein sequence ID" value="ATC63200.1"/>
    <property type="molecule type" value="Genomic_DNA"/>
</dbReference>
<dbReference type="Pfam" id="PF03739">
    <property type="entry name" value="LptF_LptG"/>
    <property type="match status" value="1"/>
</dbReference>
<feature type="transmembrane region" description="Helical" evidence="6">
    <location>
        <begin position="287"/>
        <end position="312"/>
    </location>
</feature>
<dbReference type="GO" id="GO:0043190">
    <property type="term" value="C:ATP-binding cassette (ABC) transporter complex"/>
    <property type="evidence" value="ECO:0007669"/>
    <property type="project" value="TreeGrafter"/>
</dbReference>
<name>A0A290Q7Q6_9BACT</name>
<dbReference type="OrthoDB" id="185464at2"/>
<feature type="transmembrane region" description="Helical" evidence="6">
    <location>
        <begin position="324"/>
        <end position="342"/>
    </location>
</feature>
<keyword evidence="3 6" id="KW-0812">Transmembrane</keyword>
<feature type="transmembrane region" description="Helical" evidence="6">
    <location>
        <begin position="12"/>
        <end position="33"/>
    </location>
</feature>
<dbReference type="PANTHER" id="PTHR33529:SF2">
    <property type="entry name" value="LIPOPOLYSACCHARIDE EXPORT SYSTEM PERMEASE PROTEIN LPTG"/>
    <property type="match status" value="1"/>
</dbReference>
<accession>A0A290Q7Q6</accession>
<keyword evidence="2" id="KW-1003">Cell membrane</keyword>
<comment type="subcellular location">
    <subcellularLocation>
        <location evidence="1">Cell membrane</location>
        <topology evidence="1">Multi-pass membrane protein</topology>
    </subcellularLocation>
</comment>
<evidence type="ECO:0000256" key="5">
    <source>
        <dbReference type="ARBA" id="ARBA00023136"/>
    </source>
</evidence>
<dbReference type="InterPro" id="IPR005495">
    <property type="entry name" value="LptG/LptF_permease"/>
</dbReference>
<dbReference type="RefSeq" id="WP_096054832.1">
    <property type="nucleotide sequence ID" value="NZ_CP023344.1"/>
</dbReference>
<evidence type="ECO:0000256" key="3">
    <source>
        <dbReference type="ARBA" id="ARBA00022692"/>
    </source>
</evidence>
<dbReference type="AlphaFoldDB" id="A0A290Q7Q6"/>
<sequence length="371" mass="41714">MNLIDRHILREWLGILGVVLMATLGLLLIQTMYDDFEDLLKYQAPVTDVVMYFAIKVPSFLAVILPVILLISLLYALGQLHRSNEITALRAAGLGIFRITRSIWITGVALCGLMWALNASVVPLSVERSRSMMEYLKYRHEVAVSGTSTGAGLARVVTFDNQRQGRMWFMNRYSTMLDRGYGVTVSELDTQRREKVRMYAAEAKFERERGGWTFYQGRETWFDPATGDVISSRPFEQKAVPYFTEEPELMLVFDVKPSDLSFFQLRRIIDYFTVEENPKVTTYAVRYFSLIADTVSPLIVIALAIPFAVAGVRVNPAVGVSKSLGLFLLYFVLLKVANALGVRGTLDPLMAACVPSVAMLALGGWFSVRMR</sequence>
<organism evidence="7 8">
    <name type="scientific">Nibricoccus aquaticus</name>
    <dbReference type="NCBI Taxonomy" id="2576891"/>
    <lineage>
        <taxon>Bacteria</taxon>
        <taxon>Pseudomonadati</taxon>
        <taxon>Verrucomicrobiota</taxon>
        <taxon>Opitutia</taxon>
        <taxon>Opitutales</taxon>
        <taxon>Opitutaceae</taxon>
        <taxon>Nibricoccus</taxon>
    </lineage>
</organism>
<keyword evidence="4 6" id="KW-1133">Transmembrane helix</keyword>
<evidence type="ECO:0000256" key="6">
    <source>
        <dbReference type="SAM" id="Phobius"/>
    </source>
</evidence>
<dbReference type="GO" id="GO:0015920">
    <property type="term" value="P:lipopolysaccharide transport"/>
    <property type="evidence" value="ECO:0007669"/>
    <property type="project" value="TreeGrafter"/>
</dbReference>
<dbReference type="Proteomes" id="UP000217265">
    <property type="component" value="Chromosome"/>
</dbReference>
<evidence type="ECO:0000256" key="2">
    <source>
        <dbReference type="ARBA" id="ARBA00022475"/>
    </source>
</evidence>
<dbReference type="PANTHER" id="PTHR33529">
    <property type="entry name" value="SLR0882 PROTEIN-RELATED"/>
    <property type="match status" value="1"/>
</dbReference>
<evidence type="ECO:0000256" key="1">
    <source>
        <dbReference type="ARBA" id="ARBA00004651"/>
    </source>
</evidence>
<evidence type="ECO:0000313" key="7">
    <source>
        <dbReference type="EMBL" id="ATC63200.1"/>
    </source>
</evidence>
<keyword evidence="8" id="KW-1185">Reference proteome</keyword>
<dbReference type="KEGG" id="vbh:CMV30_04105"/>
<proteinExistence type="predicted"/>